<dbReference type="KEGG" id="pkn:PKNH_0311200"/>
<organism evidence="4 5">
    <name type="scientific">Plasmodium knowlesi (strain H)</name>
    <dbReference type="NCBI Taxonomy" id="5851"/>
    <lineage>
        <taxon>Eukaryota</taxon>
        <taxon>Sar</taxon>
        <taxon>Alveolata</taxon>
        <taxon>Apicomplexa</taxon>
        <taxon>Aconoidasida</taxon>
        <taxon>Haemosporida</taxon>
        <taxon>Plasmodiidae</taxon>
        <taxon>Plasmodium</taxon>
        <taxon>Plasmodium (Plasmodium)</taxon>
    </lineage>
</organism>
<dbReference type="InParanoid" id="A0A384KL73"/>
<evidence type="ECO:0000313" key="5">
    <source>
        <dbReference type="Proteomes" id="UP000031513"/>
    </source>
</evidence>
<dbReference type="GeneID" id="7318874"/>
<accession>A0A384KL73</accession>
<evidence type="ECO:0000256" key="2">
    <source>
        <dbReference type="SAM" id="SignalP"/>
    </source>
</evidence>
<dbReference type="InterPro" id="IPR015422">
    <property type="entry name" value="PyrdxlP-dep_Trfase_small"/>
</dbReference>
<dbReference type="InterPro" id="IPR015421">
    <property type="entry name" value="PyrdxlP-dep_Trfase_major"/>
</dbReference>
<dbReference type="Gene3D" id="3.90.1150.10">
    <property type="entry name" value="Aspartate Aminotransferase, domain 1"/>
    <property type="match status" value="1"/>
</dbReference>
<dbReference type="Pfam" id="PF00266">
    <property type="entry name" value="Aminotran_5"/>
    <property type="match status" value="2"/>
</dbReference>
<gene>
    <name evidence="4" type="ORF">PKNH_0311200</name>
</gene>
<feature type="domain" description="Aminotransferase class V" evidence="3">
    <location>
        <begin position="77"/>
        <end position="379"/>
    </location>
</feature>
<protein>
    <submittedName>
        <fullName evidence="4">Cysteine desulfurase, putative</fullName>
        <ecNumber evidence="4">2.8.1.7</ecNumber>
    </submittedName>
</protein>
<keyword evidence="5" id="KW-1185">Reference proteome</keyword>
<dbReference type="FunCoup" id="A0A384KL73">
    <property type="interactions" value="14"/>
</dbReference>
<dbReference type="PANTHER" id="PTHR43586">
    <property type="entry name" value="CYSTEINE DESULFURASE"/>
    <property type="match status" value="1"/>
</dbReference>
<dbReference type="InterPro" id="IPR000192">
    <property type="entry name" value="Aminotrans_V_dom"/>
</dbReference>
<evidence type="ECO:0000313" key="4">
    <source>
        <dbReference type="EMBL" id="CAA9986536.1"/>
    </source>
</evidence>
<keyword evidence="4" id="KW-0808">Transferase</keyword>
<dbReference type="RefSeq" id="XP_002261086.1">
    <property type="nucleotide sequence ID" value="XM_002261050.1"/>
</dbReference>
<dbReference type="OMA" id="LVTWQQI"/>
<name>A0A384KL73_PLAKH</name>
<dbReference type="SUPFAM" id="SSF53383">
    <property type="entry name" value="PLP-dependent transferases"/>
    <property type="match status" value="1"/>
</dbReference>
<evidence type="ECO:0000256" key="1">
    <source>
        <dbReference type="ARBA" id="ARBA00022898"/>
    </source>
</evidence>
<evidence type="ECO:0000259" key="3">
    <source>
        <dbReference type="Pfam" id="PF00266"/>
    </source>
</evidence>
<dbReference type="GO" id="GO:0031071">
    <property type="term" value="F:cysteine desulfurase activity"/>
    <property type="evidence" value="ECO:0007669"/>
    <property type="project" value="UniProtKB-EC"/>
</dbReference>
<dbReference type="InterPro" id="IPR015424">
    <property type="entry name" value="PyrdxlP-dep_Trfase"/>
</dbReference>
<dbReference type="OrthoDB" id="420046at2759"/>
<sequence>MRPSSAAWIFLLLCLANYTCYTYHVGRNDLYVGRIPHRMTRLNYENGKPQIDAGVVNYFKQIREEFPFFKRENCPAYFDSAATTQKPACVIEKLAQFYSRENANIHRGIYKMSLDATNSYEQVRKKIKNYINCGREDEIIFTSGTTHGLNLICNMLMDRVIQKREDEIYLTYLEHHSNIVPWQEQVKRRKKGKIKYIPLKNDGYINIRKLRKRINKNTRVISISHVSNVLGNVQKLSAIIREVREVNKDIIVIVDAAQSFAHIKYDLKRMEENNSCPDVLIASGHKFCAPLGCGFIYIKNTLTCSYKFKPLLYGSNMITTVGKYKSEFVSSPHLFETGTQNIAGVISMGVALDFLEKIDKNLLCRYEMYLYDVLIYYLTKHLQRGLVQLPGGVKGDMMNEKEDTTLGRSSENDQCRLYIHNSRMVKGKKVPILPLWSDQFTSYDLVTFLDFKNVCIRSGHHCASLLLKEFLRIPDCARVSLFFYNTPEEVEYLAEQIASVARMLSGMRRGGYDVEGEGSTWR</sequence>
<feature type="domain" description="Aminotransferase class V" evidence="3">
    <location>
        <begin position="411"/>
        <end position="493"/>
    </location>
</feature>
<dbReference type="EC" id="2.8.1.7" evidence="4"/>
<dbReference type="VEuPathDB" id="PlasmoDB:PKNH_0311200"/>
<reference evidence="4 5" key="1">
    <citation type="journal article" date="2008" name="Nature">
        <title>The genome of Plasmodium knowlesi strain H, a zoonotic malaria parasite with host range from monkey to man.</title>
        <authorList>
            <person name="Pain A."/>
            <person name="Boehme U."/>
            <person name="Berry A.E."/>
            <person name="Mungall K."/>
            <person name="Finn R."/>
            <person name="Jackson A.P."/>
            <person name="Mourier T."/>
            <person name="Mistry J."/>
            <person name="Pasini E.M."/>
            <person name="Aslett M."/>
            <person name="Balasubrammaniam S."/>
            <person name="Borgwardt K."/>
            <person name="Brooks K."/>
            <person name="Carret C."/>
            <person name="Carver T.J."/>
            <person name="Cherevach I."/>
            <person name="Chillingworth T."/>
            <person name="Clarke T.G."/>
            <person name="Galinski M.R."/>
            <person name="Hall N."/>
            <person name="Harper D."/>
            <person name="Harris D."/>
            <person name="Hauser H."/>
            <person name="Ivens A."/>
            <person name="Janssen C.S."/>
            <person name="Keane T."/>
            <person name="Larke N."/>
            <person name="Lapp S."/>
            <person name="Marti M."/>
            <person name="Moule S."/>
            <person name="Meyer I.M."/>
            <person name="Ormond D."/>
            <person name="Peters N."/>
            <person name="Sanders M."/>
            <person name="Sanders S."/>
            <person name="Sergeant T.J."/>
            <person name="Simmonds M."/>
            <person name="Smith F."/>
            <person name="Squares R."/>
            <person name="Thurston S."/>
            <person name="Tivey A.R."/>
            <person name="Walker D."/>
            <person name="White B."/>
            <person name="Zuiderwijk E."/>
            <person name="Churcher C."/>
            <person name="Quail M.A."/>
            <person name="Cowman A.F."/>
            <person name="Turner C.M.R."/>
            <person name="Rajandream M.A."/>
            <person name="Kocken C.H.M."/>
            <person name="Thomas A.W."/>
            <person name="Newbold C.I."/>
            <person name="Barrell B.G."/>
            <person name="Berriman M."/>
        </authorList>
    </citation>
    <scope>NUCLEOTIDE SEQUENCE [LARGE SCALE GENOMIC DNA]</scope>
    <source>
        <strain evidence="4 5">H</strain>
    </source>
</reference>
<dbReference type="EMBL" id="AM910985">
    <property type="protein sequence ID" value="CAA9986536.1"/>
    <property type="molecule type" value="Genomic_DNA"/>
</dbReference>
<dbReference type="PANTHER" id="PTHR43586:SF8">
    <property type="entry name" value="CYSTEINE DESULFURASE 1, CHLOROPLASTIC"/>
    <property type="match status" value="1"/>
</dbReference>
<dbReference type="Proteomes" id="UP000031513">
    <property type="component" value="Chromosome 3"/>
</dbReference>
<keyword evidence="1" id="KW-0663">Pyridoxal phosphate</keyword>
<dbReference type="STRING" id="5851.A0A384KL73"/>
<dbReference type="Gene3D" id="3.40.640.10">
    <property type="entry name" value="Type I PLP-dependent aspartate aminotransferase-like (Major domain)"/>
    <property type="match status" value="1"/>
</dbReference>
<proteinExistence type="predicted"/>
<keyword evidence="2" id="KW-0732">Signal</keyword>
<accession>A0A1A7VQ51</accession>
<dbReference type="AlphaFoldDB" id="A0A384KL73"/>
<accession>B3L056</accession>
<feature type="chain" id="PRO_5030070635" evidence="2">
    <location>
        <begin position="23"/>
        <end position="522"/>
    </location>
</feature>
<feature type="signal peptide" evidence="2">
    <location>
        <begin position="1"/>
        <end position="22"/>
    </location>
</feature>